<keyword evidence="3" id="KW-1185">Reference proteome</keyword>
<keyword evidence="1" id="KW-0472">Membrane</keyword>
<gene>
    <name evidence="2" type="ORF">PB01_02410</name>
</gene>
<feature type="transmembrane region" description="Helical" evidence="1">
    <location>
        <begin position="228"/>
        <end position="251"/>
    </location>
</feature>
<feature type="transmembrane region" description="Helical" evidence="1">
    <location>
        <begin position="74"/>
        <end position="97"/>
    </location>
</feature>
<accession>A0A5J6SLX8</accession>
<dbReference type="Proteomes" id="UP000325517">
    <property type="component" value="Chromosome"/>
</dbReference>
<keyword evidence="1" id="KW-1133">Transmembrane helix</keyword>
<dbReference type="Pfam" id="PF22564">
    <property type="entry name" value="HAAS"/>
    <property type="match status" value="1"/>
</dbReference>
<dbReference type="EMBL" id="CP031223">
    <property type="protein sequence ID" value="QFF97754.1"/>
    <property type="molecule type" value="Genomic_DNA"/>
</dbReference>
<proteinExistence type="predicted"/>
<sequence length="332" mass="37307">MHLIDMYIQEVTRRLPEKHRKDIALELQSTIEDMLPENFTEIDEKEVLAKLGSPVTLASGYLDRPMHLIGPNYFGIYVTLLKMILPIAATIALIVSISESILSYNSNEAVMNIVLAVIGKGIIEILGTLIQSFFWITLIFAILERTDISNEKLSIKTSLKDWTPDDLKSIPPILKEKKIAKSKIFGSLLEIGIFTAIYFNGVKLLGVYESVHGKLQLTIPSFNQEVLQSYWLIVVIAIAVEVTLVCYKFVVGQWTMKVATLNFVRHAISSIVVIVMFSNSILINPDFIAYLEGLMKSSFDMKDSFQIGIILLFVAFAVIDVIKGFRKASINR</sequence>
<reference evidence="2 3" key="1">
    <citation type="submission" date="2018-07" db="EMBL/GenBank/DDBJ databases">
        <title>Complete genome sequence of Psychrobacillus sp. PB01, isolated from iceberg, and comparative genome analysis of Psychrobacillus strains.</title>
        <authorList>
            <person name="Lee P.C."/>
        </authorList>
    </citation>
    <scope>NUCLEOTIDE SEQUENCE [LARGE SCALE GENOMIC DNA]</scope>
    <source>
        <strain evidence="2 3">PB01</strain>
    </source>
</reference>
<feature type="transmembrane region" description="Helical" evidence="1">
    <location>
        <begin position="117"/>
        <end position="143"/>
    </location>
</feature>
<keyword evidence="1" id="KW-0812">Transmembrane</keyword>
<organism evidence="2 3">
    <name type="scientific">Psychrobacillus glaciei</name>
    <dbReference type="NCBI Taxonomy" id="2283160"/>
    <lineage>
        <taxon>Bacteria</taxon>
        <taxon>Bacillati</taxon>
        <taxon>Bacillota</taxon>
        <taxon>Bacilli</taxon>
        <taxon>Bacillales</taxon>
        <taxon>Bacillaceae</taxon>
        <taxon>Psychrobacillus</taxon>
    </lineage>
</organism>
<dbReference type="OrthoDB" id="116789at2"/>
<evidence type="ECO:0000313" key="3">
    <source>
        <dbReference type="Proteomes" id="UP000325517"/>
    </source>
</evidence>
<evidence type="ECO:0000313" key="2">
    <source>
        <dbReference type="EMBL" id="QFF97754.1"/>
    </source>
</evidence>
<protein>
    <submittedName>
        <fullName evidence="2">Uncharacterized protein</fullName>
    </submittedName>
</protein>
<feature type="transmembrane region" description="Helical" evidence="1">
    <location>
        <begin position="184"/>
        <end position="208"/>
    </location>
</feature>
<dbReference type="KEGG" id="psyo:PB01_02410"/>
<dbReference type="AlphaFoldDB" id="A0A5J6SLX8"/>
<name>A0A5J6SLX8_9BACI</name>
<dbReference type="RefSeq" id="WP_151698698.1">
    <property type="nucleotide sequence ID" value="NZ_CP031223.1"/>
</dbReference>
<feature type="transmembrane region" description="Helical" evidence="1">
    <location>
        <begin position="263"/>
        <end position="284"/>
    </location>
</feature>
<feature type="transmembrane region" description="Helical" evidence="1">
    <location>
        <begin position="304"/>
        <end position="322"/>
    </location>
</feature>
<evidence type="ECO:0000256" key="1">
    <source>
        <dbReference type="SAM" id="Phobius"/>
    </source>
</evidence>